<proteinExistence type="predicted"/>
<protein>
    <submittedName>
        <fullName evidence="1">Uncharacterized protein</fullName>
    </submittedName>
</protein>
<keyword evidence="2" id="KW-1185">Reference proteome</keyword>
<dbReference type="Proteomes" id="UP001165584">
    <property type="component" value="Unassembled WGS sequence"/>
</dbReference>
<accession>A0ABT2GUE5</accession>
<comment type="caution">
    <text evidence="1">The sequence shown here is derived from an EMBL/GenBank/DDBJ whole genome shotgun (WGS) entry which is preliminary data.</text>
</comment>
<dbReference type="RefSeq" id="WP_259509379.1">
    <property type="nucleotide sequence ID" value="NZ_JANLCM010000002.1"/>
</dbReference>
<dbReference type="EMBL" id="JANLCM010000002">
    <property type="protein sequence ID" value="MCS5719832.1"/>
    <property type="molecule type" value="Genomic_DNA"/>
</dbReference>
<sequence length="60" mass="6982">MSMTEFSFSWLNQAHEEQLTRELEFRRVAAERAEQQVTAPSVPQRVGRWLRRMSVAGGTM</sequence>
<reference evidence="1" key="1">
    <citation type="submission" date="2022-08" db="EMBL/GenBank/DDBJ databases">
        <authorList>
            <person name="Deng Y."/>
            <person name="Han X.-F."/>
            <person name="Zhang Y.-Q."/>
        </authorList>
    </citation>
    <scope>NUCLEOTIDE SEQUENCE</scope>
    <source>
        <strain evidence="1">CPCC 205763</strain>
    </source>
</reference>
<organism evidence="1 2">
    <name type="scientific">Herbiconiux aconitum</name>
    <dbReference type="NCBI Taxonomy" id="2970913"/>
    <lineage>
        <taxon>Bacteria</taxon>
        <taxon>Bacillati</taxon>
        <taxon>Actinomycetota</taxon>
        <taxon>Actinomycetes</taxon>
        <taxon>Micrococcales</taxon>
        <taxon>Microbacteriaceae</taxon>
        <taxon>Herbiconiux</taxon>
    </lineage>
</organism>
<evidence type="ECO:0000313" key="1">
    <source>
        <dbReference type="EMBL" id="MCS5719832.1"/>
    </source>
</evidence>
<gene>
    <name evidence="1" type="ORF">N1027_17010</name>
</gene>
<evidence type="ECO:0000313" key="2">
    <source>
        <dbReference type="Proteomes" id="UP001165584"/>
    </source>
</evidence>
<name>A0ABT2GUE5_9MICO</name>